<accession>A0AAW1VTB6</accession>
<evidence type="ECO:0000313" key="2">
    <source>
        <dbReference type="EMBL" id="KAK9911593.1"/>
    </source>
</evidence>
<keyword evidence="3" id="KW-1185">Reference proteome</keyword>
<proteinExistence type="predicted"/>
<evidence type="ECO:0000313" key="3">
    <source>
        <dbReference type="Proteomes" id="UP001457282"/>
    </source>
</evidence>
<comment type="caution">
    <text evidence="2">The sequence shown here is derived from an EMBL/GenBank/DDBJ whole genome shotgun (WGS) entry which is preliminary data.</text>
</comment>
<dbReference type="EMBL" id="JBEDUW010000007">
    <property type="protein sequence ID" value="KAK9911593.1"/>
    <property type="molecule type" value="Genomic_DNA"/>
</dbReference>
<reference evidence="2 3" key="1">
    <citation type="journal article" date="2023" name="G3 (Bethesda)">
        <title>A chromosome-length genome assembly and annotation of blackberry (Rubus argutus, cv. 'Hillquist').</title>
        <authorList>
            <person name="Bruna T."/>
            <person name="Aryal R."/>
            <person name="Dudchenko O."/>
            <person name="Sargent D.J."/>
            <person name="Mead D."/>
            <person name="Buti M."/>
            <person name="Cavallini A."/>
            <person name="Hytonen T."/>
            <person name="Andres J."/>
            <person name="Pham M."/>
            <person name="Weisz D."/>
            <person name="Mascagni F."/>
            <person name="Usai G."/>
            <person name="Natali L."/>
            <person name="Bassil N."/>
            <person name="Fernandez G.E."/>
            <person name="Lomsadze A."/>
            <person name="Armour M."/>
            <person name="Olukolu B."/>
            <person name="Poorten T."/>
            <person name="Britton C."/>
            <person name="Davik J."/>
            <person name="Ashrafi H."/>
            <person name="Aiden E.L."/>
            <person name="Borodovsky M."/>
            <person name="Worthington M."/>
        </authorList>
    </citation>
    <scope>NUCLEOTIDE SEQUENCE [LARGE SCALE GENOMIC DNA]</scope>
    <source>
        <strain evidence="2">PI 553951</strain>
    </source>
</reference>
<organism evidence="2 3">
    <name type="scientific">Rubus argutus</name>
    <name type="common">Southern blackberry</name>
    <dbReference type="NCBI Taxonomy" id="59490"/>
    <lineage>
        <taxon>Eukaryota</taxon>
        <taxon>Viridiplantae</taxon>
        <taxon>Streptophyta</taxon>
        <taxon>Embryophyta</taxon>
        <taxon>Tracheophyta</taxon>
        <taxon>Spermatophyta</taxon>
        <taxon>Magnoliopsida</taxon>
        <taxon>eudicotyledons</taxon>
        <taxon>Gunneridae</taxon>
        <taxon>Pentapetalae</taxon>
        <taxon>rosids</taxon>
        <taxon>fabids</taxon>
        <taxon>Rosales</taxon>
        <taxon>Rosaceae</taxon>
        <taxon>Rosoideae</taxon>
        <taxon>Rosoideae incertae sedis</taxon>
        <taxon>Rubus</taxon>
    </lineage>
</organism>
<dbReference type="Proteomes" id="UP001457282">
    <property type="component" value="Unassembled WGS sequence"/>
</dbReference>
<protein>
    <submittedName>
        <fullName evidence="2">Uncharacterized protein</fullName>
    </submittedName>
</protein>
<sequence length="83" mass="8541">MQQEVAVAALTVGVDGAGEGGGDAACLQLWARCRRGRWRGRAAAKGQQRRSCEGGAAADHGDGDGAVGNMVVVMEGNEEAVEW</sequence>
<dbReference type="AlphaFoldDB" id="A0AAW1VTB6"/>
<gene>
    <name evidence="2" type="ORF">M0R45_035489</name>
</gene>
<evidence type="ECO:0000256" key="1">
    <source>
        <dbReference type="SAM" id="MobiDB-lite"/>
    </source>
</evidence>
<name>A0AAW1VTB6_RUBAR</name>
<feature type="region of interest" description="Disordered" evidence="1">
    <location>
        <begin position="44"/>
        <end position="67"/>
    </location>
</feature>